<gene>
    <name evidence="1" type="ORF">EVAR_44969_1</name>
</gene>
<organism evidence="1 2">
    <name type="scientific">Eumeta variegata</name>
    <name type="common">Bagworm moth</name>
    <name type="synonym">Eumeta japonica</name>
    <dbReference type="NCBI Taxonomy" id="151549"/>
    <lineage>
        <taxon>Eukaryota</taxon>
        <taxon>Metazoa</taxon>
        <taxon>Ecdysozoa</taxon>
        <taxon>Arthropoda</taxon>
        <taxon>Hexapoda</taxon>
        <taxon>Insecta</taxon>
        <taxon>Pterygota</taxon>
        <taxon>Neoptera</taxon>
        <taxon>Endopterygota</taxon>
        <taxon>Lepidoptera</taxon>
        <taxon>Glossata</taxon>
        <taxon>Ditrysia</taxon>
        <taxon>Tineoidea</taxon>
        <taxon>Psychidae</taxon>
        <taxon>Oiketicinae</taxon>
        <taxon>Eumeta</taxon>
    </lineage>
</organism>
<comment type="caution">
    <text evidence="1">The sequence shown here is derived from an EMBL/GenBank/DDBJ whole genome shotgun (WGS) entry which is preliminary data.</text>
</comment>
<protein>
    <submittedName>
        <fullName evidence="1">Uncharacterized protein</fullName>
    </submittedName>
</protein>
<dbReference type="Proteomes" id="UP000299102">
    <property type="component" value="Unassembled WGS sequence"/>
</dbReference>
<reference evidence="1 2" key="1">
    <citation type="journal article" date="2019" name="Commun. Biol.">
        <title>The bagworm genome reveals a unique fibroin gene that provides high tensile strength.</title>
        <authorList>
            <person name="Kono N."/>
            <person name="Nakamura H."/>
            <person name="Ohtoshi R."/>
            <person name="Tomita M."/>
            <person name="Numata K."/>
            <person name="Arakawa K."/>
        </authorList>
    </citation>
    <scope>NUCLEOTIDE SEQUENCE [LARGE SCALE GENOMIC DNA]</scope>
</reference>
<name>A0A4C1W3W0_EUMVA</name>
<evidence type="ECO:0000313" key="2">
    <source>
        <dbReference type="Proteomes" id="UP000299102"/>
    </source>
</evidence>
<keyword evidence="2" id="KW-1185">Reference proteome</keyword>
<dbReference type="EMBL" id="BGZK01000470">
    <property type="protein sequence ID" value="GBP45741.1"/>
    <property type="molecule type" value="Genomic_DNA"/>
</dbReference>
<sequence>MSLGCALLKRCVAESTRSQRRGEAMVARTLRETRFMTSTFKNAGSDYCVRFCSEAGMHACAYIIVAKPTFDSMSIFPEWPSRIFA</sequence>
<dbReference type="AlphaFoldDB" id="A0A4C1W3W0"/>
<proteinExistence type="predicted"/>
<accession>A0A4C1W3W0</accession>
<evidence type="ECO:0000313" key="1">
    <source>
        <dbReference type="EMBL" id="GBP45741.1"/>
    </source>
</evidence>